<reference evidence="2" key="1">
    <citation type="journal article" date="2013" name="Genome Announc.">
        <title>Complete genome sequence of Mycoplasma cynos strain C142.</title>
        <authorList>
            <person name="Walker C.A."/>
            <person name="Mannering S.A."/>
            <person name="Shields S."/>
            <person name="Blake D.P."/>
            <person name="Brownlie J."/>
        </authorList>
    </citation>
    <scope>NUCLEOTIDE SEQUENCE [LARGE SCALE GENOMIC DNA]</scope>
    <source>
        <strain evidence="2">C142</strain>
    </source>
</reference>
<keyword evidence="2" id="KW-1185">Reference proteome</keyword>
<gene>
    <name evidence="1" type="primary">MCYN0038</name>
    <name evidence="1" type="ordered locus">MCYN_0038</name>
</gene>
<dbReference type="EMBL" id="HF559394">
    <property type="protein sequence ID" value="CCP23770.1"/>
    <property type="molecule type" value="Genomic_DNA"/>
</dbReference>
<sequence length="45" mass="5103">MRININVIKNAETIPVIEPSNVFLGLIIGANLFLKYLWPKNIPPK</sequence>
<dbReference type="KEGG" id="mcy:MCYN_0038"/>
<dbReference type="AlphaFoldDB" id="L0RW30"/>
<accession>L0RW30</accession>
<protein>
    <submittedName>
        <fullName evidence="1">Uncharacterized protein</fullName>
    </submittedName>
</protein>
<organism evidence="1 2">
    <name type="scientific">Mycoplasmopsis cynos (strain C142)</name>
    <name type="common">Mycoplasma cynos</name>
    <dbReference type="NCBI Taxonomy" id="1246955"/>
    <lineage>
        <taxon>Bacteria</taxon>
        <taxon>Bacillati</taxon>
        <taxon>Mycoplasmatota</taxon>
        <taxon>Mycoplasmoidales</taxon>
        <taxon>Metamycoplasmataceae</taxon>
        <taxon>Mycoplasmopsis</taxon>
    </lineage>
</organism>
<name>L0RW30_MYCC1</name>
<dbReference type="HOGENOM" id="CLU_3202238_0_0_14"/>
<evidence type="ECO:0000313" key="1">
    <source>
        <dbReference type="EMBL" id="CCP23770.1"/>
    </source>
</evidence>
<evidence type="ECO:0000313" key="2">
    <source>
        <dbReference type="Proteomes" id="UP000010466"/>
    </source>
</evidence>
<dbReference type="Proteomes" id="UP000010466">
    <property type="component" value="Chromosome"/>
</dbReference>
<proteinExistence type="predicted"/>